<evidence type="ECO:0000313" key="1">
    <source>
        <dbReference type="EMBL" id="AKJ63990.1"/>
    </source>
</evidence>
<dbReference type="SUPFAM" id="SSF103007">
    <property type="entry name" value="Hypothetical protein TT1725"/>
    <property type="match status" value="1"/>
</dbReference>
<dbReference type="PANTHER" id="PTHR36441">
    <property type="entry name" value="HYPOTHETICAL CYTOSOLIC PROTEIN"/>
    <property type="match status" value="1"/>
</dbReference>
<sequence>MIIGSLSVHLSIPEARSLKDKRAVLRSMKDRARNRMNISVAEVGRQNEWKFAELAFVTVASESKAVQQRLSKLMTFVRSEPRCVVTHMETEMG</sequence>
<dbReference type="RefSeq" id="WP_052881360.1">
    <property type="nucleotide sequence ID" value="NZ_CP010904.1"/>
</dbReference>
<organism evidence="1 2">
    <name type="scientific">Kiritimatiella glycovorans</name>
    <dbReference type="NCBI Taxonomy" id="1307763"/>
    <lineage>
        <taxon>Bacteria</taxon>
        <taxon>Pseudomonadati</taxon>
        <taxon>Kiritimatiellota</taxon>
        <taxon>Kiritimatiellia</taxon>
        <taxon>Kiritimatiellales</taxon>
        <taxon>Kiritimatiellaceae</taxon>
        <taxon>Kiritimatiella</taxon>
    </lineage>
</organism>
<dbReference type="InterPro" id="IPR036746">
    <property type="entry name" value="TT1725-like_sf"/>
</dbReference>
<reference evidence="2" key="1">
    <citation type="submission" date="2015-02" db="EMBL/GenBank/DDBJ databases">
        <title>Description and complete genome sequence of the first cultured representative of the subdivision 5 of the Verrucomicrobia phylum.</title>
        <authorList>
            <person name="Spring S."/>
            <person name="Bunk B."/>
            <person name="Sproer C."/>
            <person name="Klenk H.-P."/>
        </authorList>
    </citation>
    <scope>NUCLEOTIDE SEQUENCE [LARGE SCALE GENOMIC DNA]</scope>
    <source>
        <strain evidence="2">L21-Fru-AB</strain>
    </source>
</reference>
<dbReference type="Gene3D" id="3.30.70.1120">
    <property type="entry name" value="TT1725-like"/>
    <property type="match status" value="1"/>
</dbReference>
<dbReference type="InterPro" id="IPR007546">
    <property type="entry name" value="DUF503"/>
</dbReference>
<evidence type="ECO:0000313" key="2">
    <source>
        <dbReference type="Proteomes" id="UP000035268"/>
    </source>
</evidence>
<accession>A0A0G3EGQ4</accession>
<evidence type="ECO:0008006" key="3">
    <source>
        <dbReference type="Google" id="ProtNLM"/>
    </source>
</evidence>
<dbReference type="PANTHER" id="PTHR36441:SF1">
    <property type="entry name" value="DUF503 DOMAIN-CONTAINING PROTEIN"/>
    <property type="match status" value="1"/>
</dbReference>
<protein>
    <recommendedName>
        <fullName evidence="3">DUF503 domain-containing protein</fullName>
    </recommendedName>
</protein>
<keyword evidence="2" id="KW-1185">Reference proteome</keyword>
<reference evidence="1 2" key="2">
    <citation type="journal article" date="2016" name="ISME J.">
        <title>Characterization of the first cultured representative of Verrucomicrobia subdivision 5 indicates the proposal of a novel phylum.</title>
        <authorList>
            <person name="Spring S."/>
            <person name="Bunk B."/>
            <person name="Sproer C."/>
            <person name="Schumann P."/>
            <person name="Rohde M."/>
            <person name="Tindall B.J."/>
            <person name="Klenk H.P."/>
        </authorList>
    </citation>
    <scope>NUCLEOTIDE SEQUENCE [LARGE SCALE GENOMIC DNA]</scope>
    <source>
        <strain evidence="1 2">L21-Fru-AB</strain>
    </source>
</reference>
<dbReference type="Pfam" id="PF04456">
    <property type="entry name" value="DUF503"/>
    <property type="match status" value="1"/>
</dbReference>
<dbReference type="AlphaFoldDB" id="A0A0G3EGQ4"/>
<dbReference type="STRING" id="1307763.L21SP4_00722"/>
<dbReference type="OrthoDB" id="9809023at2"/>
<dbReference type="KEGG" id="vbl:L21SP4_00722"/>
<dbReference type="Proteomes" id="UP000035268">
    <property type="component" value="Chromosome"/>
</dbReference>
<name>A0A0G3EGQ4_9BACT</name>
<proteinExistence type="predicted"/>
<gene>
    <name evidence="1" type="ORF">L21SP4_00722</name>
</gene>
<dbReference type="EMBL" id="CP010904">
    <property type="protein sequence ID" value="AKJ63990.1"/>
    <property type="molecule type" value="Genomic_DNA"/>
</dbReference>